<proteinExistence type="predicted"/>
<comment type="caution">
    <text evidence="1">The sequence shown here is derived from an EMBL/GenBank/DDBJ whole genome shotgun (WGS) entry which is preliminary data.</text>
</comment>
<evidence type="ECO:0000313" key="1">
    <source>
        <dbReference type="EMBL" id="KNE19368.1"/>
    </source>
</evidence>
<dbReference type="PATRIC" id="fig|1473.5.peg.1125"/>
<dbReference type="AlphaFoldDB" id="A0A0L0QM70"/>
<keyword evidence="2" id="KW-1185">Reference proteome</keyword>
<evidence type="ECO:0008006" key="3">
    <source>
        <dbReference type="Google" id="ProtNLM"/>
    </source>
</evidence>
<evidence type="ECO:0000313" key="2">
    <source>
        <dbReference type="Proteomes" id="UP000036780"/>
    </source>
</evidence>
<name>A0A0L0QM70_VIRPA</name>
<dbReference type="OrthoDB" id="268235at2"/>
<reference evidence="2" key="1">
    <citation type="submission" date="2015-07" db="EMBL/GenBank/DDBJ databases">
        <title>Fjat-10053 dsm26.</title>
        <authorList>
            <person name="Liu B."/>
            <person name="Wang J."/>
            <person name="Zhu Y."/>
            <person name="Liu G."/>
            <person name="Chen Q."/>
            <person name="Chen Z."/>
            <person name="Lan J."/>
            <person name="Che J."/>
            <person name="Ge C."/>
            <person name="Shi H."/>
            <person name="Pan Z."/>
            <person name="Liu X."/>
        </authorList>
    </citation>
    <scope>NUCLEOTIDE SEQUENCE [LARGE SCALE GENOMIC DNA]</scope>
    <source>
        <strain evidence="2">DSM 26</strain>
    </source>
</reference>
<sequence>MYKVKVNPKNLIYKQLIDLAFNYCDTFHLVIRKDMGKIRHLKKMLLKIKPSLIELREESEWASTILDDETAYVYYYNTQDATTQDFIKNNVDSLYSWEQPELPEDLSFFKNGEVWLATSSHENECYIFPTNQNEIDNLQNINGLELEKEEE</sequence>
<dbReference type="Proteomes" id="UP000036780">
    <property type="component" value="Unassembled WGS sequence"/>
</dbReference>
<dbReference type="RefSeq" id="WP_050351897.1">
    <property type="nucleotide sequence ID" value="NZ_CP073011.1"/>
</dbReference>
<dbReference type="GeneID" id="66872467"/>
<dbReference type="EMBL" id="LGTO01000007">
    <property type="protein sequence ID" value="KNE19368.1"/>
    <property type="molecule type" value="Genomic_DNA"/>
</dbReference>
<accession>A0A0L0QM70</accession>
<protein>
    <recommendedName>
        <fullName evidence="3">Stage III sporulation protein AH</fullName>
    </recommendedName>
</protein>
<gene>
    <name evidence="1" type="ORF">AFK71_12740</name>
</gene>
<organism evidence="1 2">
    <name type="scientific">Virgibacillus pantothenticus</name>
    <dbReference type="NCBI Taxonomy" id="1473"/>
    <lineage>
        <taxon>Bacteria</taxon>
        <taxon>Bacillati</taxon>
        <taxon>Bacillota</taxon>
        <taxon>Bacilli</taxon>
        <taxon>Bacillales</taxon>
        <taxon>Bacillaceae</taxon>
        <taxon>Virgibacillus</taxon>
    </lineage>
</organism>